<evidence type="ECO:0000256" key="1">
    <source>
        <dbReference type="ARBA" id="ARBA00022845"/>
    </source>
</evidence>
<dbReference type="GO" id="GO:0022627">
    <property type="term" value="C:cytosolic small ribosomal subunit"/>
    <property type="evidence" value="ECO:0007669"/>
    <property type="project" value="TreeGrafter"/>
</dbReference>
<dbReference type="InterPro" id="IPR034694">
    <property type="entry name" value="HPF_long/plastid"/>
</dbReference>
<dbReference type="FunCoup" id="D8UKP7">
    <property type="interactions" value="363"/>
</dbReference>
<keyword evidence="1" id="KW-0810">Translation regulation</keyword>
<dbReference type="SUPFAM" id="SSF69754">
    <property type="entry name" value="Ribosome binding protein Y (YfiA homologue)"/>
    <property type="match status" value="1"/>
</dbReference>
<dbReference type="AlphaFoldDB" id="D8UKP7"/>
<evidence type="ECO:0000313" key="3">
    <source>
        <dbReference type="EMBL" id="EFJ39699.1"/>
    </source>
</evidence>
<dbReference type="EMBL" id="GL378454">
    <property type="protein sequence ID" value="EFJ39699.1"/>
    <property type="molecule type" value="Genomic_DNA"/>
</dbReference>
<dbReference type="Pfam" id="PF16321">
    <property type="entry name" value="Ribosom_S30AE_C"/>
    <property type="match status" value="1"/>
</dbReference>
<dbReference type="HAMAP" id="MF_00839">
    <property type="entry name" value="HPF"/>
    <property type="match status" value="1"/>
</dbReference>
<keyword evidence="4" id="KW-1185">Reference proteome</keyword>
<protein>
    <submittedName>
        <fullName evidence="3">Chloroplast-specific ribosomal protein</fullName>
    </submittedName>
</protein>
<dbReference type="Gene3D" id="3.30.160.100">
    <property type="entry name" value="Ribosome hibernation promotion factor-like"/>
    <property type="match status" value="1"/>
</dbReference>
<dbReference type="InParanoid" id="D8UKP7"/>
<feature type="domain" description="Sigma 54 modulation/S30EA ribosomal protein C-terminal" evidence="2">
    <location>
        <begin position="229"/>
        <end position="282"/>
    </location>
</feature>
<evidence type="ECO:0000313" key="4">
    <source>
        <dbReference type="Proteomes" id="UP000001058"/>
    </source>
</evidence>
<dbReference type="PANTHER" id="PTHR33231">
    <property type="entry name" value="30S RIBOSOMAL PROTEIN"/>
    <property type="match status" value="1"/>
</dbReference>
<dbReference type="InterPro" id="IPR036567">
    <property type="entry name" value="RHF-like"/>
</dbReference>
<dbReference type="STRING" id="3068.D8UKP7"/>
<dbReference type="GO" id="GO:0045900">
    <property type="term" value="P:negative regulation of translational elongation"/>
    <property type="evidence" value="ECO:0007669"/>
    <property type="project" value="TreeGrafter"/>
</dbReference>
<dbReference type="RefSeq" id="XP_002959239.1">
    <property type="nucleotide sequence ID" value="XM_002959193.1"/>
</dbReference>
<keyword evidence="3" id="KW-0687">Ribonucleoprotein</keyword>
<dbReference type="PANTHER" id="PTHR33231:SF1">
    <property type="entry name" value="30S RIBOSOMAL PROTEIN"/>
    <property type="match status" value="1"/>
</dbReference>
<sequence>MALLLQQQVAHGLCKKRAVGPCGAVLHRPCVTPASTRPPSTFQSVEGLAPVVGAGRPSRSGFVVHAAAKTASTVRIIIQGRKLPVTNAIKEYVEEKVAKAIQNFAHTLKEVDVTLSARGGDTGTHGKKEQKVDVTIFTLRNGVVRVEDRESNLYAAIDLVCDKIRSKLTRVKEKAITKGKWPGKAGPKEDVEEEDFQEYLKDVKLETQLFDKEAELQKQFAELNRNYPATVMRSKTVVLDPITVEEAIDALEAVGHSFYVFREMTTDTVQVVYKRESGGYGVIVPQMRD</sequence>
<dbReference type="Proteomes" id="UP000001058">
    <property type="component" value="Unassembled WGS sequence"/>
</dbReference>
<gene>
    <name evidence="3" type="primary">csrp1</name>
    <name evidence="3" type="ORF">VOLCADRAFT_78282</name>
</gene>
<dbReference type="InterPro" id="IPR032528">
    <property type="entry name" value="Ribosom_S30AE_C"/>
</dbReference>
<dbReference type="Gene3D" id="3.30.505.50">
    <property type="entry name" value="Sigma 54 modulation/S30EA ribosomal protein, C-terminal domain"/>
    <property type="match status" value="1"/>
</dbReference>
<dbReference type="Pfam" id="PF02482">
    <property type="entry name" value="Ribosomal_S30AE"/>
    <property type="match status" value="1"/>
</dbReference>
<accession>D8UKP7</accession>
<dbReference type="OrthoDB" id="10253151at2759"/>
<dbReference type="eggNOG" id="ENOG502QQ0F">
    <property type="taxonomic scope" value="Eukaryota"/>
</dbReference>
<dbReference type="NCBIfam" id="TIGR00741">
    <property type="entry name" value="yfiA"/>
    <property type="match status" value="1"/>
</dbReference>
<organism evidence="4">
    <name type="scientific">Volvox carteri f. nagariensis</name>
    <dbReference type="NCBI Taxonomy" id="3068"/>
    <lineage>
        <taxon>Eukaryota</taxon>
        <taxon>Viridiplantae</taxon>
        <taxon>Chlorophyta</taxon>
        <taxon>core chlorophytes</taxon>
        <taxon>Chlorophyceae</taxon>
        <taxon>CS clade</taxon>
        <taxon>Chlamydomonadales</taxon>
        <taxon>Volvocaceae</taxon>
        <taxon>Volvox</taxon>
    </lineage>
</organism>
<name>D8UKP7_VOLCA</name>
<dbReference type="KEGG" id="vcn:VOLCADRAFT_78282"/>
<dbReference type="InterPro" id="IPR050574">
    <property type="entry name" value="HPF/YfiA_ribosome-assoc"/>
</dbReference>
<dbReference type="InterPro" id="IPR003489">
    <property type="entry name" value="RHF/RaiA"/>
</dbReference>
<dbReference type="GO" id="GO:0043024">
    <property type="term" value="F:ribosomal small subunit binding"/>
    <property type="evidence" value="ECO:0007669"/>
    <property type="project" value="TreeGrafter"/>
</dbReference>
<evidence type="ECO:0000259" key="2">
    <source>
        <dbReference type="Pfam" id="PF16321"/>
    </source>
</evidence>
<dbReference type="CDD" id="cd00552">
    <property type="entry name" value="RaiA"/>
    <property type="match status" value="1"/>
</dbReference>
<dbReference type="InterPro" id="IPR038416">
    <property type="entry name" value="Ribosom_S30AE_C_sf"/>
</dbReference>
<proteinExistence type="inferred from homology"/>
<dbReference type="GeneID" id="9626217"/>
<keyword evidence="3" id="KW-0689">Ribosomal protein</keyword>
<reference evidence="3 4" key="1">
    <citation type="journal article" date="2010" name="Science">
        <title>Genomic analysis of organismal complexity in the multicellular green alga Volvox carteri.</title>
        <authorList>
            <person name="Prochnik S.E."/>
            <person name="Umen J."/>
            <person name="Nedelcu A.M."/>
            <person name="Hallmann A."/>
            <person name="Miller S.M."/>
            <person name="Nishii I."/>
            <person name="Ferris P."/>
            <person name="Kuo A."/>
            <person name="Mitros T."/>
            <person name="Fritz-Laylin L.K."/>
            <person name="Hellsten U."/>
            <person name="Chapman J."/>
            <person name="Simakov O."/>
            <person name="Rensing S.A."/>
            <person name="Terry A."/>
            <person name="Pangilinan J."/>
            <person name="Kapitonov V."/>
            <person name="Jurka J."/>
            <person name="Salamov A."/>
            <person name="Shapiro H."/>
            <person name="Schmutz J."/>
            <person name="Grimwood J."/>
            <person name="Lindquist E."/>
            <person name="Lucas S."/>
            <person name="Grigoriev I.V."/>
            <person name="Schmitt R."/>
            <person name="Kirk D."/>
            <person name="Rokhsar D.S."/>
        </authorList>
    </citation>
    <scope>NUCLEOTIDE SEQUENCE [LARGE SCALE GENOMIC DNA]</scope>
    <source>
        <strain evidence="4">f. Nagariensis / Eve</strain>
    </source>
</reference>